<sequence length="91" mass="10277">MSGPMRGFTQTLVLGNKPLRSYLLDIIVSFNQGIEVVEIMAKGKNISRAVTLYNMLLDRLGDSLSLDHIEIGSLLERGRRVSYIKIRVRKT</sequence>
<dbReference type="SUPFAM" id="SSF82704">
    <property type="entry name" value="AlbA-like"/>
    <property type="match status" value="1"/>
</dbReference>
<dbReference type="Proteomes" id="UP000605805">
    <property type="component" value="Unassembled WGS sequence"/>
</dbReference>
<reference evidence="2" key="1">
    <citation type="journal article" date="2020" name="ISME J.">
        <title>Gammaproteobacteria mediating utilization of methyl-, sulfur- and petroleum organic compounds in deep ocean hydrothermal plumes.</title>
        <authorList>
            <person name="Zhou Z."/>
            <person name="Liu Y."/>
            <person name="Pan J."/>
            <person name="Cron B.R."/>
            <person name="Toner B.M."/>
            <person name="Anantharaman K."/>
            <person name="Breier J.A."/>
            <person name="Dick G.J."/>
            <person name="Li M."/>
        </authorList>
    </citation>
    <scope>NUCLEOTIDE SEQUENCE</scope>
    <source>
        <strain evidence="2">SZUA-1435</strain>
    </source>
</reference>
<evidence type="ECO:0000313" key="3">
    <source>
        <dbReference type="Proteomes" id="UP000605805"/>
    </source>
</evidence>
<evidence type="ECO:0000259" key="1">
    <source>
        <dbReference type="Pfam" id="PF01918"/>
    </source>
</evidence>
<feature type="domain" description="DNA/RNA-binding protein Alba-like" evidence="1">
    <location>
        <begin position="12"/>
        <end position="63"/>
    </location>
</feature>
<dbReference type="GO" id="GO:0003677">
    <property type="term" value="F:DNA binding"/>
    <property type="evidence" value="ECO:0007669"/>
    <property type="project" value="UniProtKB-KW"/>
</dbReference>
<dbReference type="Pfam" id="PF01918">
    <property type="entry name" value="Alba"/>
    <property type="match status" value="1"/>
</dbReference>
<dbReference type="EMBL" id="DQTV01000124">
    <property type="protein sequence ID" value="HIP57638.1"/>
    <property type="molecule type" value="Genomic_DNA"/>
</dbReference>
<dbReference type="InterPro" id="IPR036882">
    <property type="entry name" value="Alba-like_dom_sf"/>
</dbReference>
<evidence type="ECO:0000313" key="2">
    <source>
        <dbReference type="EMBL" id="HIP57638.1"/>
    </source>
</evidence>
<comment type="caution">
    <text evidence="2">The sequence shown here is derived from an EMBL/GenBank/DDBJ whole genome shotgun (WGS) entry which is preliminary data.</text>
</comment>
<organism evidence="2 3">
    <name type="scientific">Ignisphaera aggregans</name>
    <dbReference type="NCBI Taxonomy" id="334771"/>
    <lineage>
        <taxon>Archaea</taxon>
        <taxon>Thermoproteota</taxon>
        <taxon>Thermoprotei</taxon>
        <taxon>Desulfurococcales</taxon>
        <taxon>Desulfurococcaceae</taxon>
        <taxon>Ignisphaera</taxon>
    </lineage>
</organism>
<dbReference type="Gene3D" id="3.30.110.20">
    <property type="entry name" value="Alba-like domain"/>
    <property type="match status" value="1"/>
</dbReference>
<proteinExistence type="predicted"/>
<protein>
    <submittedName>
        <fullName evidence="2">DNA-binding protein</fullName>
    </submittedName>
</protein>
<dbReference type="InterPro" id="IPR002775">
    <property type="entry name" value="DNA/RNA-bd_Alba-like"/>
</dbReference>
<gene>
    <name evidence="2" type="ORF">EYH02_06225</name>
</gene>
<accession>A0A832Z4F7</accession>
<keyword evidence="2" id="KW-0238">DNA-binding</keyword>
<dbReference type="AlphaFoldDB" id="A0A832Z4F7"/>
<name>A0A832Z4F7_9CREN</name>